<organism evidence="6 7">
    <name type="scientific">Candidatus Raskinella chloraquaticus</name>
    <dbReference type="NCBI Taxonomy" id="1951219"/>
    <lineage>
        <taxon>Bacteria</taxon>
        <taxon>Pseudomonadati</taxon>
        <taxon>Pseudomonadota</taxon>
        <taxon>Alphaproteobacteria</taxon>
        <taxon>Hyphomicrobiales</taxon>
        <taxon>Phreatobacteraceae</taxon>
        <taxon>Candidatus Raskinella</taxon>
    </lineage>
</organism>
<evidence type="ECO:0000256" key="2">
    <source>
        <dbReference type="ARBA" id="ARBA00023027"/>
    </source>
</evidence>
<evidence type="ECO:0000256" key="1">
    <source>
        <dbReference type="ARBA" id="ARBA00023002"/>
    </source>
</evidence>
<dbReference type="PROSITE" id="PS00671">
    <property type="entry name" value="D_2_HYDROXYACID_DH_3"/>
    <property type="match status" value="1"/>
</dbReference>
<dbReference type="Pfam" id="PF00389">
    <property type="entry name" value="2-Hacid_dh"/>
    <property type="match status" value="1"/>
</dbReference>
<dbReference type="STRING" id="1827387.A4S15_09730"/>
<dbReference type="PANTHER" id="PTHR43333:SF1">
    <property type="entry name" value="D-ISOMER SPECIFIC 2-HYDROXYACID DEHYDROGENASE NAD-BINDING DOMAIN-CONTAINING PROTEIN"/>
    <property type="match status" value="1"/>
</dbReference>
<dbReference type="SUPFAM" id="SSF52283">
    <property type="entry name" value="Formate/glycerate dehydrogenase catalytic domain-like"/>
    <property type="match status" value="1"/>
</dbReference>
<name>A0A1W9HWQ5_9HYPH</name>
<dbReference type="InterPro" id="IPR006140">
    <property type="entry name" value="D-isomer_DH_NAD-bd"/>
</dbReference>
<dbReference type="InterPro" id="IPR006139">
    <property type="entry name" value="D-isomer_2_OHA_DH_cat_dom"/>
</dbReference>
<dbReference type="GO" id="GO:0016616">
    <property type="term" value="F:oxidoreductase activity, acting on the CH-OH group of donors, NAD or NADP as acceptor"/>
    <property type="evidence" value="ECO:0007669"/>
    <property type="project" value="InterPro"/>
</dbReference>
<sequence>MARDVETMLDMAREADAMIVSGLWRDELLTAAPHLRFIQSISAGVNHFPLAAMRARGIRLASAQGVNSGAVAEHALALMLALSRHLHLARDRQQAKTWRPMIGNPAIRERELAGLTLLIVGLGGIGCKLAGFTKALGMRVLATKRDVSDVNAAVDQVVPAGDLLSVLPQADIVALTCPLTPETTGIINAEAFMAMKEGAVLINVARGKVVVEEAMITALRAGKLSAAGLDCVDIEPLPATSPLWAFDNVLITPHSAGETRSYEAGVVDLFLDNFDRLTRGETRLRNEIV</sequence>
<dbReference type="AlphaFoldDB" id="A0A1W9HWQ5"/>
<dbReference type="InterPro" id="IPR036291">
    <property type="entry name" value="NAD(P)-bd_dom_sf"/>
</dbReference>
<proteinExistence type="inferred from homology"/>
<dbReference type="Pfam" id="PF02826">
    <property type="entry name" value="2-Hacid_dh_C"/>
    <property type="match status" value="1"/>
</dbReference>
<evidence type="ECO:0000313" key="6">
    <source>
        <dbReference type="EMBL" id="OQW51843.1"/>
    </source>
</evidence>
<comment type="similarity">
    <text evidence="3">Belongs to the D-isomer specific 2-hydroxyacid dehydrogenase family.</text>
</comment>
<evidence type="ECO:0000256" key="3">
    <source>
        <dbReference type="RuleBase" id="RU003719"/>
    </source>
</evidence>
<feature type="domain" description="D-isomer specific 2-hydroxyacid dehydrogenase catalytic" evidence="4">
    <location>
        <begin position="4"/>
        <end position="281"/>
    </location>
</feature>
<dbReference type="CDD" id="cd05300">
    <property type="entry name" value="2-Hacid_dh_1"/>
    <property type="match status" value="1"/>
</dbReference>
<dbReference type="PANTHER" id="PTHR43333">
    <property type="entry name" value="2-HACID_DH_C DOMAIN-CONTAINING PROTEIN"/>
    <property type="match status" value="1"/>
</dbReference>
<keyword evidence="1 3" id="KW-0560">Oxidoreductase</keyword>
<dbReference type="InterPro" id="IPR029753">
    <property type="entry name" value="D-isomer_DH_CS"/>
</dbReference>
<reference evidence="6 7" key="1">
    <citation type="journal article" date="2017" name="Water Res.">
        <title>Comammox in drinking water systems.</title>
        <authorList>
            <person name="Wang Y."/>
            <person name="Ma L."/>
            <person name="Mao Y."/>
            <person name="Jiang X."/>
            <person name="Xia Y."/>
            <person name="Yu K."/>
            <person name="Li B."/>
            <person name="Zhang T."/>
        </authorList>
    </citation>
    <scope>NUCLEOTIDE SEQUENCE [LARGE SCALE GENOMIC DNA]</scope>
    <source>
        <strain evidence="6">SG_bin8</strain>
    </source>
</reference>
<evidence type="ECO:0000259" key="4">
    <source>
        <dbReference type="Pfam" id="PF00389"/>
    </source>
</evidence>
<evidence type="ECO:0000313" key="7">
    <source>
        <dbReference type="Proteomes" id="UP000192872"/>
    </source>
</evidence>
<dbReference type="GO" id="GO:0051287">
    <property type="term" value="F:NAD binding"/>
    <property type="evidence" value="ECO:0007669"/>
    <property type="project" value="InterPro"/>
</dbReference>
<feature type="domain" description="D-isomer specific 2-hydroxyacid dehydrogenase NAD-binding" evidence="5">
    <location>
        <begin position="76"/>
        <end position="256"/>
    </location>
</feature>
<gene>
    <name evidence="6" type="ORF">A4S15_09730</name>
</gene>
<dbReference type="Gene3D" id="3.40.50.720">
    <property type="entry name" value="NAD(P)-binding Rossmann-like Domain"/>
    <property type="match status" value="2"/>
</dbReference>
<keyword evidence="2" id="KW-0520">NAD</keyword>
<dbReference type="SUPFAM" id="SSF51735">
    <property type="entry name" value="NAD(P)-binding Rossmann-fold domains"/>
    <property type="match status" value="1"/>
</dbReference>
<protein>
    <submittedName>
        <fullName evidence="6">Hydroxyacid dehydrogenase</fullName>
    </submittedName>
</protein>
<accession>A0A1W9HWQ5</accession>
<evidence type="ECO:0000259" key="5">
    <source>
        <dbReference type="Pfam" id="PF02826"/>
    </source>
</evidence>
<dbReference type="EMBL" id="LWDL01000017">
    <property type="protein sequence ID" value="OQW51843.1"/>
    <property type="molecule type" value="Genomic_DNA"/>
</dbReference>
<dbReference type="Proteomes" id="UP000192872">
    <property type="component" value="Unassembled WGS sequence"/>
</dbReference>
<comment type="caution">
    <text evidence="6">The sequence shown here is derived from an EMBL/GenBank/DDBJ whole genome shotgun (WGS) entry which is preliminary data.</text>
</comment>